<dbReference type="InterPro" id="IPR003115">
    <property type="entry name" value="ParB_N"/>
</dbReference>
<gene>
    <name evidence="4" type="ORF">CAL25_20130</name>
</gene>
<dbReference type="Gene3D" id="3.90.1530.30">
    <property type="match status" value="1"/>
</dbReference>
<feature type="compositionally biased region" description="Basic and acidic residues" evidence="2">
    <location>
        <begin position="216"/>
        <end position="236"/>
    </location>
</feature>
<dbReference type="SUPFAM" id="SSF110849">
    <property type="entry name" value="ParB/Sulfiredoxin"/>
    <property type="match status" value="1"/>
</dbReference>
<dbReference type="Proteomes" id="UP000216913">
    <property type="component" value="Unassembled WGS sequence"/>
</dbReference>
<dbReference type="Pfam" id="PF24720">
    <property type="entry name" value="DUF7673"/>
    <property type="match status" value="1"/>
</dbReference>
<dbReference type="InterPro" id="IPR036086">
    <property type="entry name" value="ParB/Sulfiredoxin_sf"/>
</dbReference>
<proteinExistence type="inferred from homology"/>
<dbReference type="SUPFAM" id="SSF109709">
    <property type="entry name" value="KorB DNA-binding domain-like"/>
    <property type="match status" value="1"/>
</dbReference>
<evidence type="ECO:0000256" key="1">
    <source>
        <dbReference type="ARBA" id="ARBA00006295"/>
    </source>
</evidence>
<organism evidence="4 5">
    <name type="scientific">Bordetella genomosp. 5</name>
    <dbReference type="NCBI Taxonomy" id="1395608"/>
    <lineage>
        <taxon>Bacteria</taxon>
        <taxon>Pseudomonadati</taxon>
        <taxon>Pseudomonadota</taxon>
        <taxon>Betaproteobacteria</taxon>
        <taxon>Burkholderiales</taxon>
        <taxon>Alcaligenaceae</taxon>
        <taxon>Bordetella</taxon>
    </lineage>
</organism>
<dbReference type="PANTHER" id="PTHR33375:SF1">
    <property type="entry name" value="CHROMOSOME-PARTITIONING PROTEIN PARB-RELATED"/>
    <property type="match status" value="1"/>
</dbReference>
<dbReference type="RefSeq" id="WP_094803133.1">
    <property type="nucleotide sequence ID" value="NZ_NEVP01000011.1"/>
</dbReference>
<dbReference type="Gene3D" id="6.10.250.140">
    <property type="match status" value="1"/>
</dbReference>
<dbReference type="NCBIfam" id="TIGR00180">
    <property type="entry name" value="parB_part"/>
    <property type="match status" value="1"/>
</dbReference>
<dbReference type="InterPro" id="IPR042075">
    <property type="entry name" value="KorB_DNA-db"/>
</dbReference>
<evidence type="ECO:0000259" key="3">
    <source>
        <dbReference type="SMART" id="SM00470"/>
    </source>
</evidence>
<dbReference type="Pfam" id="PF02195">
    <property type="entry name" value="ParB_N"/>
    <property type="match status" value="1"/>
</dbReference>
<dbReference type="InterPro" id="IPR056090">
    <property type="entry name" value="DUF7673"/>
</dbReference>
<dbReference type="Gene3D" id="1.10.10.730">
    <property type="entry name" value="KorB DNA-binding domain"/>
    <property type="match status" value="1"/>
</dbReference>
<comment type="caution">
    <text evidence="4">The sequence shown here is derived from an EMBL/GenBank/DDBJ whole genome shotgun (WGS) entry which is preliminary data.</text>
</comment>
<dbReference type="SMART" id="SM00470">
    <property type="entry name" value="ParB"/>
    <property type="match status" value="1"/>
</dbReference>
<evidence type="ECO:0000256" key="2">
    <source>
        <dbReference type="SAM" id="MobiDB-lite"/>
    </source>
</evidence>
<evidence type="ECO:0000313" key="4">
    <source>
        <dbReference type="EMBL" id="OZI46969.1"/>
    </source>
</evidence>
<reference evidence="4 5" key="1">
    <citation type="submission" date="2017-05" db="EMBL/GenBank/DDBJ databases">
        <title>Complete and WGS of Bordetella genogroups.</title>
        <authorList>
            <person name="Spilker T."/>
            <person name="LiPuma J."/>
        </authorList>
    </citation>
    <scope>NUCLEOTIDE SEQUENCE [LARGE SCALE GENOMIC DNA]</scope>
    <source>
        <strain evidence="4 5">AU10456</strain>
    </source>
</reference>
<comment type="similarity">
    <text evidence="1">Belongs to the ParB family.</text>
</comment>
<dbReference type="OrthoDB" id="9796891at2"/>
<dbReference type="InterPro" id="IPR004437">
    <property type="entry name" value="ParB/RepB/Spo0J"/>
</dbReference>
<dbReference type="InterPro" id="IPR013741">
    <property type="entry name" value="KorB_domain"/>
</dbReference>
<name>A0A261TBK0_9BORD</name>
<dbReference type="GO" id="GO:0007059">
    <property type="term" value="P:chromosome segregation"/>
    <property type="evidence" value="ECO:0007669"/>
    <property type="project" value="TreeGrafter"/>
</dbReference>
<dbReference type="InterPro" id="IPR050336">
    <property type="entry name" value="Chromosome_partition/occlusion"/>
</dbReference>
<dbReference type="PANTHER" id="PTHR33375">
    <property type="entry name" value="CHROMOSOME-PARTITIONING PROTEIN PARB-RELATED"/>
    <property type="match status" value="1"/>
</dbReference>
<dbReference type="Pfam" id="PF08535">
    <property type="entry name" value="KorB"/>
    <property type="match status" value="1"/>
</dbReference>
<dbReference type="CDD" id="cd16398">
    <property type="entry name" value="KorB_N_like"/>
    <property type="match status" value="1"/>
</dbReference>
<evidence type="ECO:0000313" key="5">
    <source>
        <dbReference type="Proteomes" id="UP000216913"/>
    </source>
</evidence>
<accession>A0A261TBK0</accession>
<feature type="domain" description="ParB-like N-terminal" evidence="3">
    <location>
        <begin position="36"/>
        <end position="129"/>
    </location>
</feature>
<protein>
    <recommendedName>
        <fullName evidence="3">ParB-like N-terminal domain-containing protein</fullName>
    </recommendedName>
</protein>
<sequence length="370" mass="40185">MRSAAKHSGTDGFDLAGLGDLASMLDGPVQSNGAVAFYDVARIHEDENNARRADNPGFSAESIQEFAKLIEFKGIKVPLSLRPHPTIPGDFIINHGHRRFRAAMIAGLQKVPAFVDPDFDDDDGVAENLQRENLTFREIADYIGAKISKGCTQAEIARALGKSKAWVSQHAAVLSLPEPIAAAMASGTVTDVTLASELASAHREAPAAVEHLLSTGERRPTRAAVKEIRQKAKTKDASSTPDNAQRKARRPELPHTQANDPVAQHSSAPLSPVQLRVDVAALLRLVAIAKSDTGQSKRVADFLLGWWNAASCGGFDLTDLWAMDAEIADDLVTVIHLIRRVRAYPDTLSSEIHAEFKALVKLWRPHLQEE</sequence>
<feature type="region of interest" description="Disordered" evidence="2">
    <location>
        <begin position="212"/>
        <end position="268"/>
    </location>
</feature>
<keyword evidence="5" id="KW-1185">Reference proteome</keyword>
<dbReference type="AlphaFoldDB" id="A0A261TBK0"/>
<feature type="compositionally biased region" description="Polar residues" evidence="2">
    <location>
        <begin position="256"/>
        <end position="268"/>
    </location>
</feature>
<dbReference type="GO" id="GO:0005694">
    <property type="term" value="C:chromosome"/>
    <property type="evidence" value="ECO:0007669"/>
    <property type="project" value="TreeGrafter"/>
</dbReference>
<dbReference type="GO" id="GO:0003677">
    <property type="term" value="F:DNA binding"/>
    <property type="evidence" value="ECO:0007669"/>
    <property type="project" value="InterPro"/>
</dbReference>
<dbReference type="EMBL" id="NEVP01000011">
    <property type="protein sequence ID" value="OZI46969.1"/>
    <property type="molecule type" value="Genomic_DNA"/>
</dbReference>